<evidence type="ECO:0000256" key="6">
    <source>
        <dbReference type="ARBA" id="ARBA00039545"/>
    </source>
</evidence>
<feature type="domain" description="AMP-binding enzyme C-terminal" evidence="10">
    <location>
        <begin position="435"/>
        <end position="510"/>
    </location>
</feature>
<feature type="transmembrane region" description="Helical" evidence="8">
    <location>
        <begin position="76"/>
        <end position="98"/>
    </location>
</feature>
<dbReference type="Gene3D" id="3.30.300.30">
    <property type="match status" value="1"/>
</dbReference>
<evidence type="ECO:0000256" key="5">
    <source>
        <dbReference type="ARBA" id="ARBA00026121"/>
    </source>
</evidence>
<dbReference type="EC" id="6.2.1.3" evidence="5"/>
<dbReference type="SUPFAM" id="SSF56801">
    <property type="entry name" value="Acetyl-CoA synthetase-like"/>
    <property type="match status" value="1"/>
</dbReference>
<dbReference type="PROSITE" id="PS00455">
    <property type="entry name" value="AMP_BINDING"/>
    <property type="match status" value="1"/>
</dbReference>
<feature type="transmembrane region" description="Helical" evidence="8">
    <location>
        <begin position="223"/>
        <end position="245"/>
    </location>
</feature>
<comment type="subcellular location">
    <subcellularLocation>
        <location evidence="1">Membrane</location>
        <topology evidence="1">Peripheral membrane protein</topology>
    </subcellularLocation>
</comment>
<dbReference type="InterPro" id="IPR025110">
    <property type="entry name" value="AMP-bd_C"/>
</dbReference>
<organism evidence="11 12">
    <name type="scientific">Candidatus Mucispirillum faecigallinarum</name>
    <dbReference type="NCBI Taxonomy" id="2838699"/>
    <lineage>
        <taxon>Bacteria</taxon>
        <taxon>Pseudomonadati</taxon>
        <taxon>Deferribacterota</taxon>
        <taxon>Deferribacteres</taxon>
        <taxon>Deferribacterales</taxon>
        <taxon>Mucispirillaceae</taxon>
        <taxon>Mucispirillum</taxon>
    </lineage>
</organism>
<dbReference type="Gene3D" id="3.40.50.12780">
    <property type="entry name" value="N-terminal domain of ligase-like"/>
    <property type="match status" value="1"/>
</dbReference>
<evidence type="ECO:0000256" key="4">
    <source>
        <dbReference type="ARBA" id="ARBA00023136"/>
    </source>
</evidence>
<name>A0A9D2KCM9_9BACT</name>
<dbReference type="GO" id="GO:0004467">
    <property type="term" value="F:long-chain fatty acid-CoA ligase activity"/>
    <property type="evidence" value="ECO:0007669"/>
    <property type="project" value="UniProtKB-EC"/>
</dbReference>
<comment type="pathway">
    <text evidence="2">Lipid metabolism; fatty acid beta-oxidation.</text>
</comment>
<proteinExistence type="predicted"/>
<dbReference type="EMBL" id="DXAQ01000071">
    <property type="protein sequence ID" value="HIZ89168.1"/>
    <property type="molecule type" value="Genomic_DNA"/>
</dbReference>
<evidence type="ECO:0000256" key="7">
    <source>
        <dbReference type="ARBA" id="ARBA00042773"/>
    </source>
</evidence>
<reference evidence="11" key="1">
    <citation type="journal article" date="2021" name="PeerJ">
        <title>Extensive microbial diversity within the chicken gut microbiome revealed by metagenomics and culture.</title>
        <authorList>
            <person name="Gilroy R."/>
            <person name="Ravi A."/>
            <person name="Getino M."/>
            <person name="Pursley I."/>
            <person name="Horton D.L."/>
            <person name="Alikhan N.F."/>
            <person name="Baker D."/>
            <person name="Gharbi K."/>
            <person name="Hall N."/>
            <person name="Watson M."/>
            <person name="Adriaenssens E.M."/>
            <person name="Foster-Nyarko E."/>
            <person name="Jarju S."/>
            <person name="Secka A."/>
            <person name="Antonio M."/>
            <person name="Oren A."/>
            <person name="Chaudhuri R.R."/>
            <person name="La Ragione R."/>
            <person name="Hildebrand F."/>
            <person name="Pallen M.J."/>
        </authorList>
    </citation>
    <scope>NUCLEOTIDE SEQUENCE</scope>
    <source>
        <strain evidence="11">ChiW4-1371</strain>
    </source>
</reference>
<evidence type="ECO:0000256" key="3">
    <source>
        <dbReference type="ARBA" id="ARBA00022598"/>
    </source>
</evidence>
<dbReference type="PANTHER" id="PTHR43767:SF8">
    <property type="entry name" value="LONG-CHAIN-FATTY-ACID--COA LIGASE"/>
    <property type="match status" value="1"/>
</dbReference>
<dbReference type="Pfam" id="PF00501">
    <property type="entry name" value="AMP-binding"/>
    <property type="match status" value="1"/>
</dbReference>
<dbReference type="InterPro" id="IPR042099">
    <property type="entry name" value="ANL_N_sf"/>
</dbReference>
<sequence>MLFKRKKEETAKPKNIADILTYQAAERGHKKYLFFKDIVYTYSQAEKLCNKISRVLAFSGIRKGDRVAVMMDNSPYFIFSVFAIAKAGGIVVPVNTFLKDKEVSYIVNNCEASAMFASEKFKGIINKVKEDCACLKNVFSFDENAESWGAENVLIKDKNMSELPLDIEITQDDIAVIIYTSGTTGAPKGAMLSHGNLINMVEMAAVSYKMTEKDRFLLFLPMFHIYSFEVTIMFASYLGASIIILESVMDLKTKKFRDILIFKRPTVMTAVPSVYSALVKAKMPKLFIKFIYPVKIHLCSGSGLPVDIYNKFKKKFGVPLIEGYGLSEASPVVAGNTLDNPRAGTVGRAFYGVSVKIVDKDDMEVPRGEVGEIIAKGPNIMQGYWKMPKETAESLKNGWFFTGDLGTMDEDGFITIVDRKKDLILVKGMNVYPREIEEHILNIKGVEAAAVISIPDEEGDETILAYIKKDPDANVTEKDVKAYLKKNIANFKIPKHVYFPNELPLTTIGKILKRRLKEMVINGEIEGIK</sequence>
<evidence type="ECO:0000256" key="8">
    <source>
        <dbReference type="SAM" id="Phobius"/>
    </source>
</evidence>
<dbReference type="PANTHER" id="PTHR43767">
    <property type="entry name" value="LONG-CHAIN-FATTY-ACID--COA LIGASE"/>
    <property type="match status" value="1"/>
</dbReference>
<keyword evidence="4 8" id="KW-0472">Membrane</keyword>
<protein>
    <recommendedName>
        <fullName evidence="6">Long-chain-fatty-acid--CoA ligase</fullName>
        <ecNumber evidence="5">6.2.1.3</ecNumber>
    </recommendedName>
    <alternativeName>
        <fullName evidence="7">Long-chain acyl-CoA synthetase</fullName>
    </alternativeName>
</protein>
<comment type="caution">
    <text evidence="11">The sequence shown here is derived from an EMBL/GenBank/DDBJ whole genome shotgun (WGS) entry which is preliminary data.</text>
</comment>
<dbReference type="Proteomes" id="UP000824176">
    <property type="component" value="Unassembled WGS sequence"/>
</dbReference>
<dbReference type="AlphaFoldDB" id="A0A9D2KCM9"/>
<dbReference type="NCBIfam" id="NF004837">
    <property type="entry name" value="PRK06187.1"/>
    <property type="match status" value="1"/>
</dbReference>
<dbReference type="Pfam" id="PF13193">
    <property type="entry name" value="AMP-binding_C"/>
    <property type="match status" value="1"/>
</dbReference>
<dbReference type="InterPro" id="IPR020845">
    <property type="entry name" value="AMP-binding_CS"/>
</dbReference>
<evidence type="ECO:0000259" key="9">
    <source>
        <dbReference type="Pfam" id="PF00501"/>
    </source>
</evidence>
<keyword evidence="3 11" id="KW-0436">Ligase</keyword>
<gene>
    <name evidence="11" type="ORF">H9804_04425</name>
</gene>
<evidence type="ECO:0000256" key="2">
    <source>
        <dbReference type="ARBA" id="ARBA00005005"/>
    </source>
</evidence>
<accession>A0A9D2KCM9</accession>
<dbReference type="InterPro" id="IPR045851">
    <property type="entry name" value="AMP-bd_C_sf"/>
</dbReference>
<evidence type="ECO:0000259" key="10">
    <source>
        <dbReference type="Pfam" id="PF13193"/>
    </source>
</evidence>
<keyword evidence="8" id="KW-0812">Transmembrane</keyword>
<feature type="domain" description="AMP-dependent synthetase/ligase" evidence="9">
    <location>
        <begin position="22"/>
        <end position="385"/>
    </location>
</feature>
<dbReference type="InterPro" id="IPR000873">
    <property type="entry name" value="AMP-dep_synth/lig_dom"/>
</dbReference>
<evidence type="ECO:0000313" key="11">
    <source>
        <dbReference type="EMBL" id="HIZ89168.1"/>
    </source>
</evidence>
<evidence type="ECO:0000313" key="12">
    <source>
        <dbReference type="Proteomes" id="UP000824176"/>
    </source>
</evidence>
<reference evidence="11" key="2">
    <citation type="submission" date="2021-04" db="EMBL/GenBank/DDBJ databases">
        <authorList>
            <person name="Gilroy R."/>
        </authorList>
    </citation>
    <scope>NUCLEOTIDE SEQUENCE</scope>
    <source>
        <strain evidence="11">ChiW4-1371</strain>
    </source>
</reference>
<dbReference type="InterPro" id="IPR050237">
    <property type="entry name" value="ATP-dep_AMP-bd_enzyme"/>
</dbReference>
<keyword evidence="8" id="KW-1133">Transmembrane helix</keyword>
<dbReference type="GO" id="GO:0016020">
    <property type="term" value="C:membrane"/>
    <property type="evidence" value="ECO:0007669"/>
    <property type="project" value="UniProtKB-SubCell"/>
</dbReference>
<evidence type="ECO:0000256" key="1">
    <source>
        <dbReference type="ARBA" id="ARBA00004170"/>
    </source>
</evidence>